<proteinExistence type="predicted"/>
<name>A0A1G6WCZ6_9SPHI</name>
<dbReference type="EMBL" id="FNAI01000002">
    <property type="protein sequence ID" value="SDD63820.1"/>
    <property type="molecule type" value="Genomic_DNA"/>
</dbReference>
<keyword evidence="3" id="KW-1185">Reference proteome</keyword>
<dbReference type="RefSeq" id="WP_091145552.1">
    <property type="nucleotide sequence ID" value="NZ_FNAI01000002.1"/>
</dbReference>
<dbReference type="Pfam" id="PF08241">
    <property type="entry name" value="Methyltransf_11"/>
    <property type="match status" value="1"/>
</dbReference>
<dbReference type="InterPro" id="IPR029063">
    <property type="entry name" value="SAM-dependent_MTases_sf"/>
</dbReference>
<dbReference type="CDD" id="cd02440">
    <property type="entry name" value="AdoMet_MTases"/>
    <property type="match status" value="1"/>
</dbReference>
<feature type="domain" description="Methyltransferase type 11" evidence="1">
    <location>
        <begin position="38"/>
        <end position="138"/>
    </location>
</feature>
<keyword evidence="2" id="KW-0808">Transferase</keyword>
<keyword evidence="2" id="KW-0489">Methyltransferase</keyword>
<evidence type="ECO:0000259" key="1">
    <source>
        <dbReference type="Pfam" id="PF08241"/>
    </source>
</evidence>
<organism evidence="2 3">
    <name type="scientific">Mucilaginibacter pineti</name>
    <dbReference type="NCBI Taxonomy" id="1391627"/>
    <lineage>
        <taxon>Bacteria</taxon>
        <taxon>Pseudomonadati</taxon>
        <taxon>Bacteroidota</taxon>
        <taxon>Sphingobacteriia</taxon>
        <taxon>Sphingobacteriales</taxon>
        <taxon>Sphingobacteriaceae</taxon>
        <taxon>Mucilaginibacter</taxon>
    </lineage>
</organism>
<evidence type="ECO:0000313" key="2">
    <source>
        <dbReference type="EMBL" id="SDD63820.1"/>
    </source>
</evidence>
<dbReference type="GO" id="GO:0008757">
    <property type="term" value="F:S-adenosylmethionine-dependent methyltransferase activity"/>
    <property type="evidence" value="ECO:0007669"/>
    <property type="project" value="InterPro"/>
</dbReference>
<reference evidence="2 3" key="1">
    <citation type="submission" date="2016-10" db="EMBL/GenBank/DDBJ databases">
        <authorList>
            <person name="de Groot N.N."/>
        </authorList>
    </citation>
    <scope>NUCLEOTIDE SEQUENCE [LARGE SCALE GENOMIC DNA]</scope>
    <source>
        <strain evidence="2 3">47C3B</strain>
    </source>
</reference>
<dbReference type="InterPro" id="IPR013216">
    <property type="entry name" value="Methyltransf_11"/>
</dbReference>
<dbReference type="SUPFAM" id="SSF53335">
    <property type="entry name" value="S-adenosyl-L-methionine-dependent methyltransferases"/>
    <property type="match status" value="1"/>
</dbReference>
<dbReference type="Proteomes" id="UP000199072">
    <property type="component" value="Unassembled WGS sequence"/>
</dbReference>
<dbReference type="AlphaFoldDB" id="A0A1G6WCZ6"/>
<dbReference type="STRING" id="1391627.SAMN05216464_102141"/>
<evidence type="ECO:0000313" key="3">
    <source>
        <dbReference type="Proteomes" id="UP000199072"/>
    </source>
</evidence>
<accession>A0A1G6WCZ6</accession>
<dbReference type="GO" id="GO:0032259">
    <property type="term" value="P:methylation"/>
    <property type="evidence" value="ECO:0007669"/>
    <property type="project" value="UniProtKB-KW"/>
</dbReference>
<dbReference type="OrthoDB" id="1417142at2"/>
<gene>
    <name evidence="2" type="ORF">SAMN05216464_102141</name>
</gene>
<protein>
    <submittedName>
        <fullName evidence="2">Methyltransferase domain-containing protein</fullName>
    </submittedName>
</protein>
<sequence length="224" mass="25566">MERGVIKDIVAWDIVNWSSAIKYWEDNAQVTNKNYECLELGSSKGGMSLWLALNGNNVLCTDLNGPEDDAHRIHEKYRCTPRITYAAMDATNIPYENHFDVVIFKSIVGGISSGNQQNKAKTLNEIHKALKPGGKLLFAENLEATFLHKILRRNFGTKGWNYLTFNEIKDVFSSYHKVNYKTTGFFGCMGRNEWQRNFLGNVDNMLSWVIPNRSKYIVMGVAEK</sequence>
<dbReference type="Gene3D" id="3.40.50.150">
    <property type="entry name" value="Vaccinia Virus protein VP39"/>
    <property type="match status" value="1"/>
</dbReference>